<dbReference type="InterPro" id="IPR002508">
    <property type="entry name" value="MurNAc-LAA_cat"/>
</dbReference>
<dbReference type="PANTHER" id="PTHR30404">
    <property type="entry name" value="N-ACETYLMURAMOYL-L-ALANINE AMIDASE"/>
    <property type="match status" value="1"/>
</dbReference>
<feature type="signal peptide" evidence="5">
    <location>
        <begin position="1"/>
        <end position="29"/>
    </location>
</feature>
<evidence type="ECO:0000256" key="1">
    <source>
        <dbReference type="ARBA" id="ARBA00001561"/>
    </source>
</evidence>
<dbReference type="InterPro" id="IPR050695">
    <property type="entry name" value="N-acetylmuramoyl_amidase_3"/>
</dbReference>
<evidence type="ECO:0000256" key="5">
    <source>
        <dbReference type="SAM" id="SignalP"/>
    </source>
</evidence>
<evidence type="ECO:0000256" key="2">
    <source>
        <dbReference type="ARBA" id="ARBA00011901"/>
    </source>
</evidence>
<dbReference type="CDD" id="cd02696">
    <property type="entry name" value="MurNAc-LAA"/>
    <property type="match status" value="1"/>
</dbReference>
<feature type="region of interest" description="Disordered" evidence="4">
    <location>
        <begin position="265"/>
        <end position="287"/>
    </location>
</feature>
<dbReference type="SMART" id="SM00646">
    <property type="entry name" value="Ami_3"/>
    <property type="match status" value="1"/>
</dbReference>
<evidence type="ECO:0000313" key="8">
    <source>
        <dbReference type="Proteomes" id="UP000616346"/>
    </source>
</evidence>
<name>A0ABR8VB59_9BACT</name>
<dbReference type="EMBL" id="JACSPQ010000005">
    <property type="protein sequence ID" value="MBD8002019.1"/>
    <property type="molecule type" value="Genomic_DNA"/>
</dbReference>
<dbReference type="PANTHER" id="PTHR30404:SF0">
    <property type="entry name" value="N-ACETYLMURAMOYL-L-ALANINE AMIDASE AMIC"/>
    <property type="match status" value="1"/>
</dbReference>
<comment type="caution">
    <text evidence="7">The sequence shown here is derived from an EMBL/GenBank/DDBJ whole genome shotgun (WGS) entry which is preliminary data.</text>
</comment>
<gene>
    <name evidence="7" type="ORF">H9626_07300</name>
</gene>
<evidence type="ECO:0000313" key="7">
    <source>
        <dbReference type="EMBL" id="MBD8002019.1"/>
    </source>
</evidence>
<feature type="chain" id="PRO_5045321723" description="N-acetylmuramoyl-L-alanine amidase" evidence="5">
    <location>
        <begin position="30"/>
        <end position="383"/>
    </location>
</feature>
<dbReference type="PROSITE" id="PS51257">
    <property type="entry name" value="PROKAR_LIPOPROTEIN"/>
    <property type="match status" value="1"/>
</dbReference>
<dbReference type="SUPFAM" id="SSF53187">
    <property type="entry name" value="Zn-dependent exopeptidases"/>
    <property type="match status" value="1"/>
</dbReference>
<keyword evidence="5" id="KW-0732">Signal</keyword>
<feature type="domain" description="MurNAc-LAA" evidence="6">
    <location>
        <begin position="98"/>
        <end position="257"/>
    </location>
</feature>
<evidence type="ECO:0000256" key="4">
    <source>
        <dbReference type="SAM" id="MobiDB-lite"/>
    </source>
</evidence>
<keyword evidence="3" id="KW-0378">Hydrolase</keyword>
<protein>
    <recommendedName>
        <fullName evidence="2">N-acetylmuramoyl-L-alanine amidase</fullName>
        <ecNumber evidence="2">3.5.1.28</ecNumber>
    </recommendedName>
</protein>
<dbReference type="Gene3D" id="3.40.630.40">
    <property type="entry name" value="Zn-dependent exopeptidases"/>
    <property type="match status" value="1"/>
</dbReference>
<evidence type="ECO:0000256" key="3">
    <source>
        <dbReference type="ARBA" id="ARBA00022801"/>
    </source>
</evidence>
<sequence length="383" mass="43034">MRIRRNYIIILLSGILACLAMLQPDSLYASPTDKTFTVVIDAGHGGHDPGAIGKRGREKNINLSVALKVGRLIKENCPDTKVIYTRDKDIFVPLHRRAEIANNAKADLFISIHTNSIASRTAQVSGTETYTLGLHQTQENLEVAKKENSVILIEDDYTQQYAGFNPNSSESYIIFEFLQDKNMAQSVNFAQLVQKQFRAENRTDKGVHQAGFLVLRETTMPSVLIELGYITNPAEERFLLSDAGSSTLARSIYKAFLNYKQGKGKDVSVPQPQQADRQVETEQPVVTEEATTSRPVFKIQILTASKVLPKGSRQLKGLSPVDYYREGGLVKYTYGAETDYNKILRLKRNKVDSKFSDAFIIAFRGEQKMDVNQAIKEFKNNRK</sequence>
<evidence type="ECO:0000259" key="6">
    <source>
        <dbReference type="SMART" id="SM00646"/>
    </source>
</evidence>
<dbReference type="Proteomes" id="UP000616346">
    <property type="component" value="Unassembled WGS sequence"/>
</dbReference>
<reference evidence="7 8" key="1">
    <citation type="submission" date="2020-08" db="EMBL/GenBank/DDBJ databases">
        <title>A Genomic Blueprint of the Chicken Gut Microbiome.</title>
        <authorList>
            <person name="Gilroy R."/>
            <person name="Ravi A."/>
            <person name="Getino M."/>
            <person name="Pursley I."/>
            <person name="Horton D.L."/>
            <person name="Alikhan N.-F."/>
            <person name="Baker D."/>
            <person name="Gharbi K."/>
            <person name="Hall N."/>
            <person name="Watson M."/>
            <person name="Adriaenssens E.M."/>
            <person name="Foster-Nyarko E."/>
            <person name="Jarju S."/>
            <person name="Secka A."/>
            <person name="Antonio M."/>
            <person name="Oren A."/>
            <person name="Chaudhuri R."/>
            <person name="La Ragione R.M."/>
            <person name="Hildebrand F."/>
            <person name="Pallen M.J."/>
        </authorList>
    </citation>
    <scope>NUCLEOTIDE SEQUENCE [LARGE SCALE GENOMIC DNA]</scope>
    <source>
        <strain evidence="7 8">Sa1YUN3</strain>
    </source>
</reference>
<dbReference type="EC" id="3.5.1.28" evidence="2"/>
<organism evidence="7 8">
    <name type="scientific">Phocaeicola faecium</name>
    <dbReference type="NCBI Taxonomy" id="2762213"/>
    <lineage>
        <taxon>Bacteria</taxon>
        <taxon>Pseudomonadati</taxon>
        <taxon>Bacteroidota</taxon>
        <taxon>Bacteroidia</taxon>
        <taxon>Bacteroidales</taxon>
        <taxon>Bacteroidaceae</taxon>
        <taxon>Phocaeicola</taxon>
    </lineage>
</organism>
<dbReference type="Pfam" id="PF01520">
    <property type="entry name" value="Amidase_3"/>
    <property type="match status" value="1"/>
</dbReference>
<accession>A0ABR8VB59</accession>
<proteinExistence type="predicted"/>
<keyword evidence="8" id="KW-1185">Reference proteome</keyword>
<comment type="catalytic activity">
    <reaction evidence="1">
        <text>Hydrolyzes the link between N-acetylmuramoyl residues and L-amino acid residues in certain cell-wall glycopeptides.</text>
        <dbReference type="EC" id="3.5.1.28"/>
    </reaction>
</comment>